<dbReference type="InterPro" id="IPR000210">
    <property type="entry name" value="BTB/POZ_dom"/>
</dbReference>
<proteinExistence type="predicted"/>
<dbReference type="SUPFAM" id="SSF54695">
    <property type="entry name" value="POZ domain"/>
    <property type="match status" value="1"/>
</dbReference>
<dbReference type="InterPro" id="IPR011333">
    <property type="entry name" value="SKP1/BTB/POZ_sf"/>
</dbReference>
<dbReference type="AlphaFoldDB" id="A0A183VEB7"/>
<protein>
    <submittedName>
        <fullName evidence="3">BTB domain-containing protein</fullName>
    </submittedName>
</protein>
<sequence length="408" mass="47116">LIMACFSDERDEIPKQLLFIHRFSYNVLRIDSRIHSTSFATAYGSRCIEWLVLNCYQQTIIYFNLLCCILMFVRIRDRHKFDSLNGDDEVKKHFRVGAANLHLKRCLETSMHVRFIMLIESETKEALFSGFYVVPDSCDFFTILFRTLAQPKFEGGQINFLIHLSFLPQHFLYSAIHPETGPPTSLLPTDFRVISLNSIIAKQRDFKIMVKDGEIHTSKYLLYVTMSYFHDLLCANPFASFARLNFNKEVVIAVLDFALKGTFNLTAEQIDKIGEFLRCVRATKPIGYETIVRYIGSILVDRVSKHWRSVSLDDAARMFDIAYEHGFVALLDGSMNLIADQYYADFRLYYNESSEGEQGAIFRRLNHSDIADFLAPTNVLTESFRKHGTSLRILKYGDRTAAQREIIS</sequence>
<name>A0A183VEB7_TOXCA</name>
<feature type="domain" description="BTB" evidence="1">
    <location>
        <begin position="204"/>
        <end position="267"/>
    </location>
</feature>
<evidence type="ECO:0000259" key="1">
    <source>
        <dbReference type="PROSITE" id="PS50097"/>
    </source>
</evidence>
<dbReference type="PROSITE" id="PS50097">
    <property type="entry name" value="BTB"/>
    <property type="match status" value="1"/>
</dbReference>
<accession>A0A183VEB7</accession>
<reference evidence="3" key="1">
    <citation type="submission" date="2016-06" db="UniProtKB">
        <authorList>
            <consortium name="WormBaseParasite"/>
        </authorList>
    </citation>
    <scope>IDENTIFICATION</scope>
</reference>
<evidence type="ECO:0000313" key="2">
    <source>
        <dbReference type="Proteomes" id="UP000050794"/>
    </source>
</evidence>
<dbReference type="WBParaSite" id="TCNE_0001909101-mRNA-1">
    <property type="protein sequence ID" value="TCNE_0001909101-mRNA-1"/>
    <property type="gene ID" value="TCNE_0001909101"/>
</dbReference>
<keyword evidence="2" id="KW-1185">Reference proteome</keyword>
<organism evidence="2 3">
    <name type="scientific">Toxocara canis</name>
    <name type="common">Canine roundworm</name>
    <dbReference type="NCBI Taxonomy" id="6265"/>
    <lineage>
        <taxon>Eukaryota</taxon>
        <taxon>Metazoa</taxon>
        <taxon>Ecdysozoa</taxon>
        <taxon>Nematoda</taxon>
        <taxon>Chromadorea</taxon>
        <taxon>Rhabditida</taxon>
        <taxon>Spirurina</taxon>
        <taxon>Ascaridomorpha</taxon>
        <taxon>Ascaridoidea</taxon>
        <taxon>Toxocaridae</taxon>
        <taxon>Toxocara</taxon>
    </lineage>
</organism>
<evidence type="ECO:0000313" key="3">
    <source>
        <dbReference type="WBParaSite" id="TCNE_0001909101-mRNA-1"/>
    </source>
</evidence>
<dbReference type="Proteomes" id="UP000050794">
    <property type="component" value="Unassembled WGS sequence"/>
</dbReference>